<feature type="region of interest" description="Disordered" evidence="1">
    <location>
        <begin position="205"/>
        <end position="262"/>
    </location>
</feature>
<dbReference type="KEGG" id="uli:ETAA1_53330"/>
<reference evidence="3 4" key="1">
    <citation type="submission" date="2019-02" db="EMBL/GenBank/DDBJ databases">
        <title>Deep-cultivation of Planctomycetes and their phenomic and genomic characterization uncovers novel biology.</title>
        <authorList>
            <person name="Wiegand S."/>
            <person name="Jogler M."/>
            <person name="Boedeker C."/>
            <person name="Pinto D."/>
            <person name="Vollmers J."/>
            <person name="Rivas-Marin E."/>
            <person name="Kohn T."/>
            <person name="Peeters S.H."/>
            <person name="Heuer A."/>
            <person name="Rast P."/>
            <person name="Oberbeckmann S."/>
            <person name="Bunk B."/>
            <person name="Jeske O."/>
            <person name="Meyerdierks A."/>
            <person name="Storesund J.E."/>
            <person name="Kallscheuer N."/>
            <person name="Luecker S."/>
            <person name="Lage O.M."/>
            <person name="Pohl T."/>
            <person name="Merkel B.J."/>
            <person name="Hornburger P."/>
            <person name="Mueller R.-W."/>
            <person name="Bruemmer F."/>
            <person name="Labrenz M."/>
            <person name="Spormann A.M."/>
            <person name="Op den Camp H."/>
            <person name="Overmann J."/>
            <person name="Amann R."/>
            <person name="Jetten M.S.M."/>
            <person name="Mascher T."/>
            <person name="Medema M.H."/>
            <person name="Devos D.P."/>
            <person name="Kaster A.-K."/>
            <person name="Ovreas L."/>
            <person name="Rohde M."/>
            <person name="Galperin M.Y."/>
            <person name="Jogler C."/>
        </authorList>
    </citation>
    <scope>NUCLEOTIDE SEQUENCE [LARGE SCALE GENOMIC DNA]</scope>
    <source>
        <strain evidence="3 4">ETA_A1</strain>
    </source>
</reference>
<sequence>MSTTNPPPGAPIPPGAAPGAGPNWPNDATNLSAPDDSGGGGGVDPAALKLGHEPDVFEVKPILSIPFAVVVSFVIGFGVAAAVFAYVMAKAKEPDPRSHPAGLARGEAPLNERLARISQKGSTSVPSEVDAPRLETLQRLQGNDKAVYQVTTEPPVPTGNSPWVHPEELLPGRYAPLNRAEFTNKEKTTARIPIDDAMKLVIEKKLLPSAGGPRPQPVEQQPTNGNAGRGGLPKAPEVKAAPKGDAAPKAPDAPKAPEPAKK</sequence>
<name>A0A517Y0P9_9BACT</name>
<dbReference type="AlphaFoldDB" id="A0A517Y0P9"/>
<proteinExistence type="predicted"/>
<protein>
    <submittedName>
        <fullName evidence="3">Uncharacterized protein</fullName>
    </submittedName>
</protein>
<keyword evidence="4" id="KW-1185">Reference proteome</keyword>
<dbReference type="Proteomes" id="UP000319576">
    <property type="component" value="Chromosome"/>
</dbReference>
<evidence type="ECO:0000313" key="4">
    <source>
        <dbReference type="Proteomes" id="UP000319576"/>
    </source>
</evidence>
<feature type="region of interest" description="Disordered" evidence="1">
    <location>
        <begin position="1"/>
        <end position="46"/>
    </location>
</feature>
<gene>
    <name evidence="3" type="ORF">ETAA1_53330</name>
</gene>
<feature type="compositionally biased region" description="Pro residues" evidence="1">
    <location>
        <begin position="1"/>
        <end position="16"/>
    </location>
</feature>
<keyword evidence="2" id="KW-0812">Transmembrane</keyword>
<organism evidence="3 4">
    <name type="scientific">Urbifossiella limnaea</name>
    <dbReference type="NCBI Taxonomy" id="2528023"/>
    <lineage>
        <taxon>Bacteria</taxon>
        <taxon>Pseudomonadati</taxon>
        <taxon>Planctomycetota</taxon>
        <taxon>Planctomycetia</taxon>
        <taxon>Gemmatales</taxon>
        <taxon>Gemmataceae</taxon>
        <taxon>Urbifossiella</taxon>
    </lineage>
</organism>
<keyword evidence="2" id="KW-0472">Membrane</keyword>
<evidence type="ECO:0000313" key="3">
    <source>
        <dbReference type="EMBL" id="QDU23334.1"/>
    </source>
</evidence>
<dbReference type="RefSeq" id="WP_145243516.1">
    <property type="nucleotide sequence ID" value="NZ_CP036273.1"/>
</dbReference>
<keyword evidence="2" id="KW-1133">Transmembrane helix</keyword>
<evidence type="ECO:0000256" key="1">
    <source>
        <dbReference type="SAM" id="MobiDB-lite"/>
    </source>
</evidence>
<evidence type="ECO:0000256" key="2">
    <source>
        <dbReference type="SAM" id="Phobius"/>
    </source>
</evidence>
<dbReference type="OrthoDB" id="291447at2"/>
<dbReference type="EMBL" id="CP036273">
    <property type="protein sequence ID" value="QDU23334.1"/>
    <property type="molecule type" value="Genomic_DNA"/>
</dbReference>
<feature type="transmembrane region" description="Helical" evidence="2">
    <location>
        <begin position="65"/>
        <end position="89"/>
    </location>
</feature>
<accession>A0A517Y0P9</accession>